<dbReference type="AlphaFoldDB" id="A0A2Z4PWY7"/>
<organism evidence="1 2">
    <name type="scientific">Marinomonas primoryensis</name>
    <dbReference type="NCBI Taxonomy" id="178399"/>
    <lineage>
        <taxon>Bacteria</taxon>
        <taxon>Pseudomonadati</taxon>
        <taxon>Pseudomonadota</taxon>
        <taxon>Gammaproteobacteria</taxon>
        <taxon>Oceanospirillales</taxon>
        <taxon>Oceanospirillaceae</taxon>
        <taxon>Marinomonas</taxon>
    </lineage>
</organism>
<dbReference type="Gene3D" id="3.90.1150.10">
    <property type="entry name" value="Aspartate Aminotransferase, domain 1"/>
    <property type="match status" value="1"/>
</dbReference>
<dbReference type="Proteomes" id="UP000249898">
    <property type="component" value="Chromosome"/>
</dbReference>
<reference evidence="1 2" key="1">
    <citation type="submission" date="2016-06" db="EMBL/GenBank/DDBJ databases">
        <title>The sequenced genome of the ice-adhering bacterium Marinomonas primoryensis, from Antarctica.</title>
        <authorList>
            <person name="Graham L."/>
            <person name="Vance T.D.R."/>
            <person name="Davies P.L."/>
        </authorList>
    </citation>
    <scope>NUCLEOTIDE SEQUENCE [LARGE SCALE GENOMIC DNA]</scope>
    <source>
        <strain evidence="1 2">AceL</strain>
    </source>
</reference>
<proteinExistence type="predicted"/>
<name>A0A2Z4PWY7_9GAMM</name>
<evidence type="ECO:0000313" key="2">
    <source>
        <dbReference type="Proteomes" id="UP000249898"/>
    </source>
</evidence>
<dbReference type="EMBL" id="CP016181">
    <property type="protein sequence ID" value="AWY02003.1"/>
    <property type="molecule type" value="Genomic_DNA"/>
</dbReference>
<dbReference type="InterPro" id="IPR015422">
    <property type="entry name" value="PyrdxlP-dep_Trfase_small"/>
</dbReference>
<protein>
    <submittedName>
        <fullName evidence="1">Uncharacterized protein</fullName>
    </submittedName>
</protein>
<gene>
    <name evidence="1" type="ORF">A8139_20170</name>
</gene>
<accession>A0A2Z4PWY7</accession>
<evidence type="ECO:0000313" key="1">
    <source>
        <dbReference type="EMBL" id="AWY02003.1"/>
    </source>
</evidence>
<sequence length="81" mass="9290">MKLFFSCSYNELNQKNATLFLIMKNTMSNHAVFYLISDDMPVVSHTNGIYIRETKGRRRIDTYSGAITCNIERDHPTVNAA</sequence>